<dbReference type="Gene3D" id="3.10.20.30">
    <property type="match status" value="1"/>
</dbReference>
<dbReference type="InterPro" id="IPR001055">
    <property type="entry name" value="Adrenodoxin-like"/>
</dbReference>
<dbReference type="GO" id="GO:0140647">
    <property type="term" value="P:P450-containing electron transport chain"/>
    <property type="evidence" value="ECO:0007669"/>
    <property type="project" value="InterPro"/>
</dbReference>
<dbReference type="Pfam" id="PF00111">
    <property type="entry name" value="Fer2"/>
    <property type="match status" value="1"/>
</dbReference>
<sequence length="106" mass="11351">MVTITYITSDGREFTVNAEIGDTVMRAAQAHGVPGIEAECGGGLTCATCRVGIPPEWQGRLSPASADEQTMLEYCEDPAPATRLSCQIEIDQSLDGLRVTIPETQH</sequence>
<dbReference type="GO" id="GO:0009055">
    <property type="term" value="F:electron transfer activity"/>
    <property type="evidence" value="ECO:0007669"/>
    <property type="project" value="TreeGrafter"/>
</dbReference>
<dbReference type="PANTHER" id="PTHR23426">
    <property type="entry name" value="FERREDOXIN/ADRENODOXIN"/>
    <property type="match status" value="1"/>
</dbReference>
<evidence type="ECO:0000313" key="6">
    <source>
        <dbReference type="EMBL" id="AHZ46795.1"/>
    </source>
</evidence>
<name>A0A059U173_SPHWJ</name>
<evidence type="ECO:0000256" key="1">
    <source>
        <dbReference type="ARBA" id="ARBA00022714"/>
    </source>
</evidence>
<dbReference type="GO" id="GO:0051537">
    <property type="term" value="F:2 iron, 2 sulfur cluster binding"/>
    <property type="evidence" value="ECO:0007669"/>
    <property type="project" value="UniProtKB-KW"/>
</dbReference>
<dbReference type="AlphaFoldDB" id="A0A059U173"/>
<dbReference type="RefSeq" id="WP_032073057.1">
    <property type="nucleotide sequence ID" value="NC_025133.1"/>
</dbReference>
<keyword evidence="2" id="KW-0479">Metal-binding</keyword>
<keyword evidence="3" id="KW-0408">Iron</keyword>
<keyword evidence="1" id="KW-0001">2Fe-2S</keyword>
<keyword evidence="4" id="KW-0411">Iron-sulfur</keyword>
<dbReference type="GO" id="GO:0046872">
    <property type="term" value="F:metal ion binding"/>
    <property type="evidence" value="ECO:0007669"/>
    <property type="project" value="UniProtKB-KW"/>
</dbReference>
<evidence type="ECO:0000256" key="4">
    <source>
        <dbReference type="ARBA" id="ARBA00023014"/>
    </source>
</evidence>
<protein>
    <submittedName>
        <fullName evidence="6">PbaB</fullName>
    </submittedName>
</protein>
<dbReference type="PANTHER" id="PTHR23426:SF67">
    <property type="entry name" value="2FE-2S FERREDOXIN-TYPE DOMAIN-CONTAINING PROTEIN"/>
    <property type="match status" value="1"/>
</dbReference>
<evidence type="ECO:0000256" key="3">
    <source>
        <dbReference type="ARBA" id="ARBA00023004"/>
    </source>
</evidence>
<evidence type="ECO:0000256" key="2">
    <source>
        <dbReference type="ARBA" id="ARBA00022723"/>
    </source>
</evidence>
<dbReference type="InterPro" id="IPR012675">
    <property type="entry name" value="Beta-grasp_dom_sf"/>
</dbReference>
<dbReference type="InterPro" id="IPR001041">
    <property type="entry name" value="2Fe-2S_ferredoxin-type"/>
</dbReference>
<dbReference type="EMBL" id="KJ009324">
    <property type="protein sequence ID" value="AHZ46795.1"/>
    <property type="molecule type" value="Genomic_DNA"/>
</dbReference>
<dbReference type="PROSITE" id="PS51085">
    <property type="entry name" value="2FE2S_FER_2"/>
    <property type="match status" value="1"/>
</dbReference>
<proteinExistence type="predicted"/>
<dbReference type="InterPro" id="IPR036010">
    <property type="entry name" value="2Fe-2S_ferredoxin-like_sf"/>
</dbReference>
<organism evidence="6">
    <name type="scientific">Sphingobium wenxiniae (strain DSM 21828 / CGMCC 1.7748 / JZ-1)</name>
    <dbReference type="NCBI Taxonomy" id="595605"/>
    <lineage>
        <taxon>Bacteria</taxon>
        <taxon>Pseudomonadati</taxon>
        <taxon>Pseudomonadota</taxon>
        <taxon>Alphaproteobacteria</taxon>
        <taxon>Sphingomonadales</taxon>
        <taxon>Sphingomonadaceae</taxon>
        <taxon>Sphingobium</taxon>
    </lineage>
</organism>
<feature type="domain" description="2Fe-2S ferredoxin-type" evidence="5">
    <location>
        <begin position="2"/>
        <end position="105"/>
    </location>
</feature>
<accession>A0A059U173</accession>
<keyword evidence="6" id="KW-0614">Plasmid</keyword>
<geneLocation type="plasmid" evidence="6">
    <name>pPBA</name>
</geneLocation>
<reference evidence="6" key="1">
    <citation type="journal article" date="2014" name="Appl. Environ. Microbiol.">
        <title>A Novel Angular Dioxygenase Gene Cluster Encoding 3-Phenoxybenzoate 1',2'-Dioxygenase in Sphingobium wenxiniae JZ-1.</title>
        <authorList>
            <person name="Wang C."/>
            <person name="Chen Q."/>
            <person name="Wang R."/>
            <person name="Shi C."/>
            <person name="Yan X."/>
            <person name="He J."/>
            <person name="Hong Q."/>
            <person name="Li S."/>
        </authorList>
    </citation>
    <scope>NUCLEOTIDE SEQUENCE</scope>
    <source>
        <strain evidence="6">JZ-1</strain>
        <plasmid evidence="6">pPBA</plasmid>
    </source>
</reference>
<evidence type="ECO:0000259" key="5">
    <source>
        <dbReference type="PROSITE" id="PS51085"/>
    </source>
</evidence>
<dbReference type="SUPFAM" id="SSF54292">
    <property type="entry name" value="2Fe-2S ferredoxin-like"/>
    <property type="match status" value="1"/>
</dbReference>